<evidence type="ECO:0000256" key="1">
    <source>
        <dbReference type="SAM" id="MobiDB-lite"/>
    </source>
</evidence>
<accession>A0AAP0K8B9</accession>
<proteinExistence type="predicted"/>
<gene>
    <name evidence="2" type="ORF">Sjap_006787</name>
</gene>
<reference evidence="2 3" key="1">
    <citation type="submission" date="2024-01" db="EMBL/GenBank/DDBJ databases">
        <title>Genome assemblies of Stephania.</title>
        <authorList>
            <person name="Yang L."/>
        </authorList>
    </citation>
    <scope>NUCLEOTIDE SEQUENCE [LARGE SCALE GENOMIC DNA]</scope>
    <source>
        <strain evidence="2">QJT</strain>
        <tissue evidence="2">Leaf</tissue>
    </source>
</reference>
<comment type="caution">
    <text evidence="2">The sequence shown here is derived from an EMBL/GenBank/DDBJ whole genome shotgun (WGS) entry which is preliminary data.</text>
</comment>
<dbReference type="Proteomes" id="UP001417504">
    <property type="component" value="Unassembled WGS sequence"/>
</dbReference>
<evidence type="ECO:0000313" key="2">
    <source>
        <dbReference type="EMBL" id="KAK9146884.1"/>
    </source>
</evidence>
<name>A0AAP0K8B9_9MAGN</name>
<keyword evidence="3" id="KW-1185">Reference proteome</keyword>
<dbReference type="AlphaFoldDB" id="A0AAP0K8B9"/>
<protein>
    <submittedName>
        <fullName evidence="2">Uncharacterized protein</fullName>
    </submittedName>
</protein>
<feature type="region of interest" description="Disordered" evidence="1">
    <location>
        <begin position="33"/>
        <end position="52"/>
    </location>
</feature>
<organism evidence="2 3">
    <name type="scientific">Stephania japonica</name>
    <dbReference type="NCBI Taxonomy" id="461633"/>
    <lineage>
        <taxon>Eukaryota</taxon>
        <taxon>Viridiplantae</taxon>
        <taxon>Streptophyta</taxon>
        <taxon>Embryophyta</taxon>
        <taxon>Tracheophyta</taxon>
        <taxon>Spermatophyta</taxon>
        <taxon>Magnoliopsida</taxon>
        <taxon>Ranunculales</taxon>
        <taxon>Menispermaceae</taxon>
        <taxon>Menispermoideae</taxon>
        <taxon>Cissampelideae</taxon>
        <taxon>Stephania</taxon>
    </lineage>
</organism>
<evidence type="ECO:0000313" key="3">
    <source>
        <dbReference type="Proteomes" id="UP001417504"/>
    </source>
</evidence>
<sequence>MSRHVPVNMIPGYDKHVWVRRSLCQSHSGSRVTHWSADTGISGENDKFEDYL</sequence>
<dbReference type="EMBL" id="JBBNAE010000002">
    <property type="protein sequence ID" value="KAK9146884.1"/>
    <property type="molecule type" value="Genomic_DNA"/>
</dbReference>